<evidence type="ECO:0000313" key="3">
    <source>
        <dbReference type="Proteomes" id="UP001168821"/>
    </source>
</evidence>
<evidence type="ECO:0000259" key="1">
    <source>
        <dbReference type="PROSITE" id="PS51406"/>
    </source>
</evidence>
<dbReference type="Proteomes" id="UP001168821">
    <property type="component" value="Unassembled WGS sequence"/>
</dbReference>
<dbReference type="PANTHER" id="PTHR19143:SF458">
    <property type="entry name" value="FIBRINOGEN C-TERMINAL DOMAIN-CONTAINING PROTEIN-RELATED"/>
    <property type="match status" value="1"/>
</dbReference>
<dbReference type="InterPro" id="IPR050373">
    <property type="entry name" value="Fibrinogen_C-term_domain"/>
</dbReference>
<dbReference type="GO" id="GO:0005615">
    <property type="term" value="C:extracellular space"/>
    <property type="evidence" value="ECO:0007669"/>
    <property type="project" value="TreeGrafter"/>
</dbReference>
<dbReference type="SUPFAM" id="SSF56496">
    <property type="entry name" value="Fibrinogen C-terminal domain-like"/>
    <property type="match status" value="1"/>
</dbReference>
<dbReference type="InterPro" id="IPR014716">
    <property type="entry name" value="Fibrinogen_a/b/g_C_1"/>
</dbReference>
<sequence length="312" mass="35925">MDTRPKVNYYVVNISRSTVKVLKTMCCTQLRYFILLSFVAATIGSSEVVSTTQIPTINTEKRLKSLEQQVTLLEEKLTTCPKNDFEPLHFLTTYPRDCKVYQEKGAQMNGLYRILLDPSHDSFLVFCDMHTRRGGWTYLMNRYDGSQNFDMGWNEYQEGFGNLNGEFWLGLEKIHRLTESTQVSELLVELVDWDDNKVYALYNYFKIGGRNDGYRLKVVGYSGTAGDSLVGHDGQKFSTMDKDQDSHNSSHCALGDQGGWWYNSCFSSKLTGKYLKATGANYFGIHWNSFRPSNTYSLKQVRMMIRGRELWS</sequence>
<dbReference type="CDD" id="cd00087">
    <property type="entry name" value="FReD"/>
    <property type="match status" value="1"/>
</dbReference>
<dbReference type="PROSITE" id="PS51406">
    <property type="entry name" value="FIBRINOGEN_C_2"/>
    <property type="match status" value="1"/>
</dbReference>
<protein>
    <recommendedName>
        <fullName evidence="1">Fibrinogen C-terminal domain-containing protein</fullName>
    </recommendedName>
</protein>
<evidence type="ECO:0000313" key="2">
    <source>
        <dbReference type="EMBL" id="KAJ3664170.1"/>
    </source>
</evidence>
<proteinExistence type="predicted"/>
<keyword evidence="3" id="KW-1185">Reference proteome</keyword>
<dbReference type="AlphaFoldDB" id="A0AA38IWD0"/>
<dbReference type="InterPro" id="IPR036056">
    <property type="entry name" value="Fibrinogen-like_C"/>
</dbReference>
<dbReference type="InterPro" id="IPR002181">
    <property type="entry name" value="Fibrinogen_a/b/g_C_dom"/>
</dbReference>
<dbReference type="Pfam" id="PF00147">
    <property type="entry name" value="Fibrinogen_C"/>
    <property type="match status" value="1"/>
</dbReference>
<dbReference type="PANTHER" id="PTHR19143">
    <property type="entry name" value="FIBRINOGEN/TENASCIN/ANGIOPOEITIN"/>
    <property type="match status" value="1"/>
</dbReference>
<accession>A0AA38IWD0</accession>
<comment type="caution">
    <text evidence="2">The sequence shown here is derived from an EMBL/GenBank/DDBJ whole genome shotgun (WGS) entry which is preliminary data.</text>
</comment>
<dbReference type="Gene3D" id="3.90.215.10">
    <property type="entry name" value="Gamma Fibrinogen, chain A, domain 1"/>
    <property type="match status" value="1"/>
</dbReference>
<gene>
    <name evidence="2" type="ORF">Zmor_008360</name>
</gene>
<reference evidence="2" key="1">
    <citation type="journal article" date="2023" name="G3 (Bethesda)">
        <title>Whole genome assemblies of Zophobas morio and Tenebrio molitor.</title>
        <authorList>
            <person name="Kaur S."/>
            <person name="Stinson S.A."/>
            <person name="diCenzo G.C."/>
        </authorList>
    </citation>
    <scope>NUCLEOTIDE SEQUENCE</scope>
    <source>
        <strain evidence="2">QUZm001</strain>
    </source>
</reference>
<name>A0AA38IWD0_9CUCU</name>
<organism evidence="2 3">
    <name type="scientific">Zophobas morio</name>
    <dbReference type="NCBI Taxonomy" id="2755281"/>
    <lineage>
        <taxon>Eukaryota</taxon>
        <taxon>Metazoa</taxon>
        <taxon>Ecdysozoa</taxon>
        <taxon>Arthropoda</taxon>
        <taxon>Hexapoda</taxon>
        <taxon>Insecta</taxon>
        <taxon>Pterygota</taxon>
        <taxon>Neoptera</taxon>
        <taxon>Endopterygota</taxon>
        <taxon>Coleoptera</taxon>
        <taxon>Polyphaga</taxon>
        <taxon>Cucujiformia</taxon>
        <taxon>Tenebrionidae</taxon>
        <taxon>Zophobas</taxon>
    </lineage>
</organism>
<dbReference type="SMART" id="SM00186">
    <property type="entry name" value="FBG"/>
    <property type="match status" value="1"/>
</dbReference>
<dbReference type="EMBL" id="JALNTZ010000002">
    <property type="protein sequence ID" value="KAJ3664170.1"/>
    <property type="molecule type" value="Genomic_DNA"/>
</dbReference>
<feature type="domain" description="Fibrinogen C-terminal" evidence="1">
    <location>
        <begin position="89"/>
        <end position="309"/>
    </location>
</feature>